<dbReference type="InterPro" id="IPR028082">
    <property type="entry name" value="Peripla_BP_I"/>
</dbReference>
<dbReference type="PANTHER" id="PTHR30146">
    <property type="entry name" value="LACI-RELATED TRANSCRIPTIONAL REPRESSOR"/>
    <property type="match status" value="1"/>
</dbReference>
<dbReference type="Pfam" id="PF00356">
    <property type="entry name" value="LacI"/>
    <property type="match status" value="1"/>
</dbReference>
<dbReference type="SMART" id="SM00354">
    <property type="entry name" value="HTH_LACI"/>
    <property type="match status" value="1"/>
</dbReference>
<evidence type="ECO:0000256" key="1">
    <source>
        <dbReference type="ARBA" id="ARBA00023015"/>
    </source>
</evidence>
<accession>A0A8J3DSM1</accession>
<dbReference type="PANTHER" id="PTHR30146:SF109">
    <property type="entry name" value="HTH-TYPE TRANSCRIPTIONAL REGULATOR GALS"/>
    <property type="match status" value="1"/>
</dbReference>
<dbReference type="CDD" id="cd06267">
    <property type="entry name" value="PBP1_LacI_sugar_binding-like"/>
    <property type="match status" value="1"/>
</dbReference>
<evidence type="ECO:0000313" key="6">
    <source>
        <dbReference type="Proteomes" id="UP000617531"/>
    </source>
</evidence>
<dbReference type="PROSITE" id="PS50932">
    <property type="entry name" value="HTH_LACI_2"/>
    <property type="match status" value="1"/>
</dbReference>
<dbReference type="GO" id="GO:0003700">
    <property type="term" value="F:DNA-binding transcription factor activity"/>
    <property type="evidence" value="ECO:0007669"/>
    <property type="project" value="TreeGrafter"/>
</dbReference>
<evidence type="ECO:0000256" key="2">
    <source>
        <dbReference type="ARBA" id="ARBA00023125"/>
    </source>
</evidence>
<dbReference type="AlphaFoldDB" id="A0A8J3DSM1"/>
<keyword evidence="1" id="KW-0805">Transcription regulation</keyword>
<proteinExistence type="predicted"/>
<reference evidence="5" key="2">
    <citation type="submission" date="2020-09" db="EMBL/GenBank/DDBJ databases">
        <authorList>
            <person name="Sun Q."/>
            <person name="Zhou Y."/>
        </authorList>
    </citation>
    <scope>NUCLEOTIDE SEQUENCE</scope>
    <source>
        <strain evidence="5">CGMCC 1.16548</strain>
    </source>
</reference>
<dbReference type="InterPro" id="IPR046335">
    <property type="entry name" value="LacI/GalR-like_sensor"/>
</dbReference>
<reference evidence="5" key="1">
    <citation type="journal article" date="2014" name="Int. J. Syst. Evol. Microbiol.">
        <title>Complete genome sequence of Corynebacterium casei LMG S-19264T (=DSM 44701T), isolated from a smear-ripened cheese.</title>
        <authorList>
            <consortium name="US DOE Joint Genome Institute (JGI-PGF)"/>
            <person name="Walter F."/>
            <person name="Albersmeier A."/>
            <person name="Kalinowski J."/>
            <person name="Ruckert C."/>
        </authorList>
    </citation>
    <scope>NUCLEOTIDE SEQUENCE</scope>
    <source>
        <strain evidence="5">CGMCC 1.16548</strain>
    </source>
</reference>
<dbReference type="Proteomes" id="UP000617531">
    <property type="component" value="Unassembled WGS sequence"/>
</dbReference>
<keyword evidence="2" id="KW-0238">DNA-binding</keyword>
<dbReference type="Pfam" id="PF13377">
    <property type="entry name" value="Peripla_BP_3"/>
    <property type="match status" value="1"/>
</dbReference>
<name>A0A8J3DSM1_9MICO</name>
<dbReference type="InterPro" id="IPR000843">
    <property type="entry name" value="HTH_LacI"/>
</dbReference>
<dbReference type="RefSeq" id="WP_191281543.1">
    <property type="nucleotide sequence ID" value="NZ_BNAI01000001.1"/>
</dbReference>
<keyword evidence="6" id="KW-1185">Reference proteome</keyword>
<dbReference type="Gene3D" id="3.40.50.2300">
    <property type="match status" value="2"/>
</dbReference>
<organism evidence="5 6">
    <name type="scientific">Pseudolysinimonas yzui</name>
    <dbReference type="NCBI Taxonomy" id="2708254"/>
    <lineage>
        <taxon>Bacteria</taxon>
        <taxon>Bacillati</taxon>
        <taxon>Actinomycetota</taxon>
        <taxon>Actinomycetes</taxon>
        <taxon>Micrococcales</taxon>
        <taxon>Microbacteriaceae</taxon>
        <taxon>Pseudolysinimonas</taxon>
    </lineage>
</organism>
<protein>
    <submittedName>
        <fullName evidence="5">LacI family transcriptional regulator</fullName>
    </submittedName>
</protein>
<evidence type="ECO:0000259" key="4">
    <source>
        <dbReference type="PROSITE" id="PS50932"/>
    </source>
</evidence>
<evidence type="ECO:0000256" key="3">
    <source>
        <dbReference type="ARBA" id="ARBA00023163"/>
    </source>
</evidence>
<keyword evidence="3" id="KW-0804">Transcription</keyword>
<dbReference type="InterPro" id="IPR010982">
    <property type="entry name" value="Lambda_DNA-bd_dom_sf"/>
</dbReference>
<dbReference type="SUPFAM" id="SSF53822">
    <property type="entry name" value="Periplasmic binding protein-like I"/>
    <property type="match status" value="1"/>
</dbReference>
<gene>
    <name evidence="5" type="ORF">GCM10011600_02180</name>
</gene>
<comment type="caution">
    <text evidence="5">The sequence shown here is derived from an EMBL/GenBank/DDBJ whole genome shotgun (WGS) entry which is preliminary data.</text>
</comment>
<dbReference type="CDD" id="cd01392">
    <property type="entry name" value="HTH_LacI"/>
    <property type="match status" value="1"/>
</dbReference>
<dbReference type="GO" id="GO:0000976">
    <property type="term" value="F:transcription cis-regulatory region binding"/>
    <property type="evidence" value="ECO:0007669"/>
    <property type="project" value="TreeGrafter"/>
</dbReference>
<sequence length="347" mass="36662">MAVTIHDVALLSGFSIKTVSKVMNGVTTVKPDTRERVQRAIAQLGYRPNASARGLRSGKSGLIGLAVPTIKLAFFAELSALIIAEAHSRGLGVVVEQTTRQDVPHLAVASSSGRIADGVIFSPVLADSLDVQTYDAGTPLVSLDETSGPLYDTVSIDNTGATRAATEHLLAMGCRRIALAGADAGPVHSPLARLRMRGYVEALDAAGIPFRPELLAGSENHWEREGGADAFERLLDARVPFDGLVCLTDGLALGAIRAAASRGVRVPDDVAIVGFDDIEDSRYAVPALSTVEPGKREMARLSVELLIQRIADPLHPPVTLFTRFKVIARESSARNPGPPALGIEGAR</sequence>
<evidence type="ECO:0000313" key="5">
    <source>
        <dbReference type="EMBL" id="GHF05258.1"/>
    </source>
</evidence>
<dbReference type="SUPFAM" id="SSF47413">
    <property type="entry name" value="lambda repressor-like DNA-binding domains"/>
    <property type="match status" value="1"/>
</dbReference>
<dbReference type="Gene3D" id="1.10.260.40">
    <property type="entry name" value="lambda repressor-like DNA-binding domains"/>
    <property type="match status" value="1"/>
</dbReference>
<dbReference type="EMBL" id="BNAI01000001">
    <property type="protein sequence ID" value="GHF05258.1"/>
    <property type="molecule type" value="Genomic_DNA"/>
</dbReference>
<feature type="domain" description="HTH lacI-type" evidence="4">
    <location>
        <begin position="3"/>
        <end position="57"/>
    </location>
</feature>